<comment type="function">
    <text evidence="1">NodD regulates the expression of the nodABCFE genes which encode other nodulation proteins. NodD is also a negative regulator of its own expression. Binds flavonoids as inducers.</text>
</comment>
<evidence type="ECO:0000259" key="6">
    <source>
        <dbReference type="PROSITE" id="PS50931"/>
    </source>
</evidence>
<dbReference type="FunFam" id="1.10.10.10:FF:000001">
    <property type="entry name" value="LysR family transcriptional regulator"/>
    <property type="match status" value="1"/>
</dbReference>
<protein>
    <submittedName>
        <fullName evidence="7">DNA-binding transcriptional regulator, LysR family</fullName>
    </submittedName>
</protein>
<proteinExistence type="inferred from homology"/>
<evidence type="ECO:0000313" key="7">
    <source>
        <dbReference type="EMBL" id="SDS48134.1"/>
    </source>
</evidence>
<dbReference type="GO" id="GO:0003677">
    <property type="term" value="F:DNA binding"/>
    <property type="evidence" value="ECO:0007669"/>
    <property type="project" value="UniProtKB-KW"/>
</dbReference>
<feature type="domain" description="HTH lysR-type" evidence="6">
    <location>
        <begin position="16"/>
        <end position="73"/>
    </location>
</feature>
<evidence type="ECO:0000256" key="4">
    <source>
        <dbReference type="ARBA" id="ARBA00023125"/>
    </source>
</evidence>
<dbReference type="SUPFAM" id="SSF46785">
    <property type="entry name" value="Winged helix' DNA-binding domain"/>
    <property type="match status" value="1"/>
</dbReference>
<keyword evidence="4 7" id="KW-0238">DNA-binding</keyword>
<dbReference type="PROSITE" id="PS50931">
    <property type="entry name" value="HTH_LYSR"/>
    <property type="match status" value="1"/>
</dbReference>
<evidence type="ECO:0000313" key="8">
    <source>
        <dbReference type="Proteomes" id="UP000243904"/>
    </source>
</evidence>
<dbReference type="InterPro" id="IPR036388">
    <property type="entry name" value="WH-like_DNA-bd_sf"/>
</dbReference>
<keyword evidence="5" id="KW-0804">Transcription</keyword>
<dbReference type="InterPro" id="IPR000847">
    <property type="entry name" value="LysR_HTH_N"/>
</dbReference>
<dbReference type="Proteomes" id="UP000243904">
    <property type="component" value="Chromosome I"/>
</dbReference>
<dbReference type="SUPFAM" id="SSF53850">
    <property type="entry name" value="Periplasmic binding protein-like II"/>
    <property type="match status" value="1"/>
</dbReference>
<dbReference type="GO" id="GO:0003700">
    <property type="term" value="F:DNA-binding transcription factor activity"/>
    <property type="evidence" value="ECO:0007669"/>
    <property type="project" value="InterPro"/>
</dbReference>
<evidence type="ECO:0000256" key="1">
    <source>
        <dbReference type="ARBA" id="ARBA00003502"/>
    </source>
</evidence>
<comment type="similarity">
    <text evidence="2">Belongs to the LysR transcriptional regulatory family.</text>
</comment>
<keyword evidence="8" id="KW-1185">Reference proteome</keyword>
<accession>A0A1H1SJD3</accession>
<dbReference type="AlphaFoldDB" id="A0A1H1SJD3"/>
<dbReference type="EMBL" id="LT629750">
    <property type="protein sequence ID" value="SDS48134.1"/>
    <property type="molecule type" value="Genomic_DNA"/>
</dbReference>
<dbReference type="InterPro" id="IPR005119">
    <property type="entry name" value="LysR_subst-bd"/>
</dbReference>
<reference evidence="8" key="1">
    <citation type="submission" date="2016-10" db="EMBL/GenBank/DDBJ databases">
        <authorList>
            <person name="Varghese N."/>
            <person name="Submissions S."/>
        </authorList>
    </citation>
    <scope>NUCLEOTIDE SEQUENCE [LARGE SCALE GENOMIC DNA]</scope>
    <source>
        <strain evidence="8">GAS369</strain>
    </source>
</reference>
<sequence>MPSKIKFDPDLFYNSLTLRQIRYFVATAEFGKVSLAASMVAISPSAVTDAISELEAGCGAKLFDRHPRGLSLTFEGHRFLAHCRNVLSAVKEASNTFSEQHNEAAGTFTLAASSTVVGYFIAPLLVRFQRTYPNIETKLIEGNRAQIIQGLRLGDYDLAIVVASNFPPDIEIRRQILMKSVRRLWLAPNHPFLKRRAITLEDVANEPYIQLTIDGTEDSTSRYWAARKLVPNIVFRSESVEAVRGLIAFGHGVTILSDMMYRRWSLEGDKVEVCDVADDIPTLDVGLMWKGEQISNAAAATFQNFCRIEGVKAT</sequence>
<dbReference type="PANTHER" id="PTHR30419">
    <property type="entry name" value="HTH-TYPE TRANSCRIPTIONAL REGULATOR YBHD"/>
    <property type="match status" value="1"/>
</dbReference>
<dbReference type="Gene3D" id="3.40.190.10">
    <property type="entry name" value="Periplasmic binding protein-like II"/>
    <property type="match status" value="2"/>
</dbReference>
<evidence type="ECO:0000256" key="5">
    <source>
        <dbReference type="ARBA" id="ARBA00023163"/>
    </source>
</evidence>
<evidence type="ECO:0000256" key="3">
    <source>
        <dbReference type="ARBA" id="ARBA00023015"/>
    </source>
</evidence>
<dbReference type="Pfam" id="PF00126">
    <property type="entry name" value="HTH_1"/>
    <property type="match status" value="1"/>
</dbReference>
<organism evidence="7 8">
    <name type="scientific">Bradyrhizobium canariense</name>
    <dbReference type="NCBI Taxonomy" id="255045"/>
    <lineage>
        <taxon>Bacteria</taxon>
        <taxon>Pseudomonadati</taxon>
        <taxon>Pseudomonadota</taxon>
        <taxon>Alphaproteobacteria</taxon>
        <taxon>Hyphomicrobiales</taxon>
        <taxon>Nitrobacteraceae</taxon>
        <taxon>Bradyrhizobium</taxon>
    </lineage>
</organism>
<dbReference type="PANTHER" id="PTHR30419:SF8">
    <property type="entry name" value="NITROGEN ASSIMILATION TRANSCRIPTIONAL ACTIVATOR-RELATED"/>
    <property type="match status" value="1"/>
</dbReference>
<name>A0A1H1SJD3_9BRAD</name>
<dbReference type="Gene3D" id="1.10.10.10">
    <property type="entry name" value="Winged helix-like DNA-binding domain superfamily/Winged helix DNA-binding domain"/>
    <property type="match status" value="1"/>
</dbReference>
<evidence type="ECO:0000256" key="2">
    <source>
        <dbReference type="ARBA" id="ARBA00009437"/>
    </source>
</evidence>
<dbReference type="InterPro" id="IPR036390">
    <property type="entry name" value="WH_DNA-bd_sf"/>
</dbReference>
<dbReference type="RefSeq" id="WP_146687235.1">
    <property type="nucleotide sequence ID" value="NZ_LT629750.1"/>
</dbReference>
<dbReference type="InterPro" id="IPR050950">
    <property type="entry name" value="HTH-type_LysR_regulators"/>
</dbReference>
<dbReference type="GO" id="GO:0005829">
    <property type="term" value="C:cytosol"/>
    <property type="evidence" value="ECO:0007669"/>
    <property type="project" value="TreeGrafter"/>
</dbReference>
<dbReference type="Pfam" id="PF03466">
    <property type="entry name" value="LysR_substrate"/>
    <property type="match status" value="1"/>
</dbReference>
<keyword evidence="3" id="KW-0805">Transcription regulation</keyword>
<gene>
    <name evidence="7" type="ORF">SAMN05444158_2193</name>
</gene>